<evidence type="ECO:0000256" key="5">
    <source>
        <dbReference type="SAM" id="MobiDB-lite"/>
    </source>
</evidence>
<proteinExistence type="predicted"/>
<keyword evidence="8" id="KW-1185">Reference proteome</keyword>
<dbReference type="Pfam" id="PF13185">
    <property type="entry name" value="GAF_2"/>
    <property type="match status" value="1"/>
</dbReference>
<evidence type="ECO:0000313" key="8">
    <source>
        <dbReference type="Proteomes" id="UP001300763"/>
    </source>
</evidence>
<dbReference type="InterPro" id="IPR003018">
    <property type="entry name" value="GAF"/>
</dbReference>
<dbReference type="InterPro" id="IPR005561">
    <property type="entry name" value="ANTAR"/>
</dbReference>
<dbReference type="Proteomes" id="UP001300763">
    <property type="component" value="Unassembled WGS sequence"/>
</dbReference>
<feature type="region of interest" description="Disordered" evidence="5">
    <location>
        <begin position="234"/>
        <end position="271"/>
    </location>
</feature>
<keyword evidence="1" id="KW-0808">Transferase</keyword>
<dbReference type="PROSITE" id="PS50921">
    <property type="entry name" value="ANTAR"/>
    <property type="match status" value="1"/>
</dbReference>
<evidence type="ECO:0000256" key="1">
    <source>
        <dbReference type="ARBA" id="ARBA00022679"/>
    </source>
</evidence>
<feature type="region of interest" description="Disordered" evidence="5">
    <location>
        <begin position="47"/>
        <end position="68"/>
    </location>
</feature>
<dbReference type="SMART" id="SM01012">
    <property type="entry name" value="ANTAR"/>
    <property type="match status" value="1"/>
</dbReference>
<dbReference type="Gene3D" id="1.10.10.10">
    <property type="entry name" value="Winged helix-like DNA-binding domain superfamily/Winged helix DNA-binding domain"/>
    <property type="match status" value="1"/>
</dbReference>
<evidence type="ECO:0000259" key="6">
    <source>
        <dbReference type="PROSITE" id="PS50921"/>
    </source>
</evidence>
<feature type="compositionally biased region" description="Basic residues" evidence="5">
    <location>
        <begin position="235"/>
        <end position="247"/>
    </location>
</feature>
<dbReference type="InterPro" id="IPR012074">
    <property type="entry name" value="GAF_ANTAR"/>
</dbReference>
<dbReference type="Pfam" id="PF03861">
    <property type="entry name" value="ANTAR"/>
    <property type="match status" value="1"/>
</dbReference>
<comment type="caution">
    <text evidence="7">The sequence shown here is derived from an EMBL/GenBank/DDBJ whole genome shotgun (WGS) entry which is preliminary data.</text>
</comment>
<sequence length="271" mass="28809">MSSPDRLVVTLRTAAHDLVGGCSIRDLETTLTRIVLTAVATVPGADAGGISMTEDGRTSSRSPTTETISKLDRLQSELHEGPCIDAMEHAPDDGVVTAEDLAGPDASRWPHFAPAAVEAGYCSVLSTQLVGVEDTRAALNLYAGRPHTFDDAARLTAGLFGLQAALLLHGSRQASDLQRTIDTRDVIGQATGMLMERFAVDGEEAFRMLVRSSRDTETELVDVAAWLTSEAVERRRARAPRSHRRGHPASTRSAGGGGARGGLGDERGRAR</sequence>
<keyword evidence="2" id="KW-0418">Kinase</keyword>
<dbReference type="InterPro" id="IPR011006">
    <property type="entry name" value="CheY-like_superfamily"/>
</dbReference>
<dbReference type="RefSeq" id="WP_274201885.1">
    <property type="nucleotide sequence ID" value="NZ_JAQZAO010000008.1"/>
</dbReference>
<evidence type="ECO:0000256" key="2">
    <source>
        <dbReference type="ARBA" id="ARBA00022777"/>
    </source>
</evidence>
<dbReference type="PIRSF" id="PIRSF036625">
    <property type="entry name" value="GAF_ANTAR"/>
    <property type="match status" value="1"/>
</dbReference>
<feature type="domain" description="ANTAR" evidence="6">
    <location>
        <begin position="167"/>
        <end position="228"/>
    </location>
</feature>
<name>A0ABT5T067_9PSEU</name>
<gene>
    <name evidence="7" type="ORF">PGB27_18605</name>
</gene>
<organism evidence="7 8">
    <name type="scientific">Actinomycetospora lemnae</name>
    <dbReference type="NCBI Taxonomy" id="3019891"/>
    <lineage>
        <taxon>Bacteria</taxon>
        <taxon>Bacillati</taxon>
        <taxon>Actinomycetota</taxon>
        <taxon>Actinomycetes</taxon>
        <taxon>Pseudonocardiales</taxon>
        <taxon>Pseudonocardiaceae</taxon>
        <taxon>Actinomycetospora</taxon>
    </lineage>
</organism>
<evidence type="ECO:0000256" key="4">
    <source>
        <dbReference type="ARBA" id="ARBA00023163"/>
    </source>
</evidence>
<dbReference type="EMBL" id="JAQZAO010000008">
    <property type="protein sequence ID" value="MDD7967353.1"/>
    <property type="molecule type" value="Genomic_DNA"/>
</dbReference>
<reference evidence="7 8" key="1">
    <citation type="submission" date="2023-02" db="EMBL/GenBank/DDBJ databases">
        <title>Genome sequencing required for Actinomycetospora new species description.</title>
        <authorList>
            <person name="Saimee Y."/>
            <person name="Duangmal K."/>
        </authorList>
    </citation>
    <scope>NUCLEOTIDE SEQUENCE [LARGE SCALE GENOMIC DNA]</scope>
    <source>
        <strain evidence="7 8">DW7H6</strain>
    </source>
</reference>
<dbReference type="InterPro" id="IPR029016">
    <property type="entry name" value="GAF-like_dom_sf"/>
</dbReference>
<dbReference type="Gene3D" id="3.30.450.40">
    <property type="match status" value="1"/>
</dbReference>
<protein>
    <submittedName>
        <fullName evidence="7">GAF and ANTAR domain-containing protein</fullName>
    </submittedName>
</protein>
<keyword evidence="4" id="KW-0804">Transcription</keyword>
<keyword evidence="3" id="KW-0805">Transcription regulation</keyword>
<dbReference type="SUPFAM" id="SSF55781">
    <property type="entry name" value="GAF domain-like"/>
    <property type="match status" value="1"/>
</dbReference>
<dbReference type="InterPro" id="IPR036388">
    <property type="entry name" value="WH-like_DNA-bd_sf"/>
</dbReference>
<accession>A0ABT5T067</accession>
<evidence type="ECO:0000256" key="3">
    <source>
        <dbReference type="ARBA" id="ARBA00023015"/>
    </source>
</evidence>
<evidence type="ECO:0000313" key="7">
    <source>
        <dbReference type="EMBL" id="MDD7967353.1"/>
    </source>
</evidence>
<feature type="compositionally biased region" description="Polar residues" evidence="5">
    <location>
        <begin position="59"/>
        <end position="68"/>
    </location>
</feature>
<dbReference type="SUPFAM" id="SSF52172">
    <property type="entry name" value="CheY-like"/>
    <property type="match status" value="1"/>
</dbReference>